<evidence type="ECO:0000313" key="3">
    <source>
        <dbReference type="Proteomes" id="UP000537141"/>
    </source>
</evidence>
<dbReference type="RefSeq" id="WP_184420873.1">
    <property type="nucleotide sequence ID" value="NZ_AP027362.1"/>
</dbReference>
<sequence length="221" mass="24308">MLLNNSQTKAIVNKSTQPISIKSYIYQPIPPKVEERLEIKPKPTKPKASITKHDLTKPSLDAEPLPPKGSSALLETKKESEKLISEQKSVAANTTPPNTQNFSYNALQQLRDKLKQQNIQQFQKELAQPNTGSIMHGAPSLVPHSAIAVSDEVKTKQATTTMSADKSIIKGDDGKCLLVEDLSVVGMEGITAVSGFACGETKFDKSFREHMRELQKKLGKR</sequence>
<feature type="region of interest" description="Disordered" evidence="1">
    <location>
        <begin position="32"/>
        <end position="74"/>
    </location>
</feature>
<gene>
    <name evidence="2" type="ORF">HNQ55_000012</name>
</gene>
<name>A0A7X0NDT3_9GAMM</name>
<feature type="compositionally biased region" description="Basic and acidic residues" evidence="1">
    <location>
        <begin position="32"/>
        <end position="41"/>
    </location>
</feature>
<dbReference type="AlphaFoldDB" id="A0A7X0NDT3"/>
<accession>A0A7X0NDT3</accession>
<dbReference type="Proteomes" id="UP000537141">
    <property type="component" value="Unassembled WGS sequence"/>
</dbReference>
<evidence type="ECO:0000256" key="1">
    <source>
        <dbReference type="SAM" id="MobiDB-lite"/>
    </source>
</evidence>
<evidence type="ECO:0000313" key="2">
    <source>
        <dbReference type="EMBL" id="MBB6541538.1"/>
    </source>
</evidence>
<reference evidence="2 3" key="1">
    <citation type="submission" date="2020-08" db="EMBL/GenBank/DDBJ databases">
        <title>Genomic Encyclopedia of Type Strains, Phase IV (KMG-IV): sequencing the most valuable type-strain genomes for metagenomic binning, comparative biology and taxonomic classification.</title>
        <authorList>
            <person name="Goeker M."/>
        </authorList>
    </citation>
    <scope>NUCLEOTIDE SEQUENCE [LARGE SCALE GENOMIC DNA]</scope>
    <source>
        <strain evidence="2 3">DSM 26287</strain>
    </source>
</reference>
<organism evidence="2 3">
    <name type="scientific">Thalassotalea piscium</name>
    <dbReference type="NCBI Taxonomy" id="1230533"/>
    <lineage>
        <taxon>Bacteria</taxon>
        <taxon>Pseudomonadati</taxon>
        <taxon>Pseudomonadota</taxon>
        <taxon>Gammaproteobacteria</taxon>
        <taxon>Alteromonadales</taxon>
        <taxon>Colwelliaceae</taxon>
        <taxon>Thalassotalea</taxon>
    </lineage>
</organism>
<protein>
    <submittedName>
        <fullName evidence="2">Uncharacterized protein</fullName>
    </submittedName>
</protein>
<proteinExistence type="predicted"/>
<comment type="caution">
    <text evidence="2">The sequence shown here is derived from an EMBL/GenBank/DDBJ whole genome shotgun (WGS) entry which is preliminary data.</text>
</comment>
<keyword evidence="3" id="KW-1185">Reference proteome</keyword>
<dbReference type="EMBL" id="JACHHU010000001">
    <property type="protein sequence ID" value="MBB6541538.1"/>
    <property type="molecule type" value="Genomic_DNA"/>
</dbReference>